<keyword evidence="3" id="KW-1185">Reference proteome</keyword>
<dbReference type="Proteomes" id="UP000780875">
    <property type="component" value="Unassembled WGS sequence"/>
</dbReference>
<dbReference type="InterPro" id="IPR016152">
    <property type="entry name" value="PTrfase/Anion_transptr"/>
</dbReference>
<evidence type="ECO:0000313" key="2">
    <source>
        <dbReference type="EMBL" id="MBZ5739191.1"/>
    </source>
</evidence>
<comment type="caution">
    <text evidence="2">The sequence shown here is derived from an EMBL/GenBank/DDBJ whole genome shotgun (WGS) entry which is preliminary data.</text>
</comment>
<dbReference type="PROSITE" id="PS51094">
    <property type="entry name" value="PTS_EIIA_TYPE_2"/>
    <property type="match status" value="1"/>
</dbReference>
<dbReference type="SUPFAM" id="SSF55804">
    <property type="entry name" value="Phoshotransferase/anion transport protein"/>
    <property type="match status" value="1"/>
</dbReference>
<dbReference type="EMBL" id="JAIQZJ010000007">
    <property type="protein sequence ID" value="MBZ5739191.1"/>
    <property type="molecule type" value="Genomic_DNA"/>
</dbReference>
<dbReference type="Gene3D" id="3.40.930.10">
    <property type="entry name" value="Mannitol-specific EII, Chain A"/>
    <property type="match status" value="1"/>
</dbReference>
<gene>
    <name evidence="2" type="ORF">K8U61_13540</name>
</gene>
<dbReference type="InterPro" id="IPR051541">
    <property type="entry name" value="PTS_SugarTrans_NitroReg"/>
</dbReference>
<keyword evidence="2" id="KW-0813">Transport</keyword>
<dbReference type="RefSeq" id="WP_224123562.1">
    <property type="nucleotide sequence ID" value="NZ_JAIQZJ010000007.1"/>
</dbReference>
<reference evidence="2 3" key="1">
    <citation type="submission" date="2021-09" db="EMBL/GenBank/DDBJ databases">
        <title>Whole genome sequence of Nocardioides sp. GBK3QG-3.</title>
        <authorList>
            <person name="Tuo L."/>
        </authorList>
    </citation>
    <scope>NUCLEOTIDE SEQUENCE [LARGE SCALE GENOMIC DNA]</scope>
    <source>
        <strain evidence="2 3">GBK3QG-3</strain>
    </source>
</reference>
<dbReference type="PANTHER" id="PTHR47738">
    <property type="entry name" value="PTS SYSTEM FRUCTOSE-LIKE EIIA COMPONENT-RELATED"/>
    <property type="match status" value="1"/>
</dbReference>
<dbReference type="InterPro" id="IPR002178">
    <property type="entry name" value="PTS_EIIA_type-2_dom"/>
</dbReference>
<dbReference type="PANTHER" id="PTHR47738:SF2">
    <property type="entry name" value="PTS SYSTEM FRUCTOSE-LIKE EIIA COMPONENT"/>
    <property type="match status" value="1"/>
</dbReference>
<sequence length="154" mass="15724">MNDTPPVISPDLASIDQPLGDDSASIIRALATRLHDAGRISDIDVFTDAALAREALGSTVLPVGIAMPHARSAAVTTASVTAARLPEAVTWSSGTDPVRIVLLIAAAGDDPDGYLALLQKVATACVKTSFVNELGSAATPEQLANLVAGALGRR</sequence>
<feature type="domain" description="PTS EIIA type-2" evidence="1">
    <location>
        <begin position="6"/>
        <end position="150"/>
    </location>
</feature>
<proteinExistence type="predicted"/>
<evidence type="ECO:0000259" key="1">
    <source>
        <dbReference type="PROSITE" id="PS51094"/>
    </source>
</evidence>
<organism evidence="2 3">
    <name type="scientific">Nocardioides mangrovi</name>
    <dbReference type="NCBI Taxonomy" id="2874580"/>
    <lineage>
        <taxon>Bacteria</taxon>
        <taxon>Bacillati</taxon>
        <taxon>Actinomycetota</taxon>
        <taxon>Actinomycetes</taxon>
        <taxon>Propionibacteriales</taxon>
        <taxon>Nocardioidaceae</taxon>
        <taxon>Nocardioides</taxon>
    </lineage>
</organism>
<evidence type="ECO:0000313" key="3">
    <source>
        <dbReference type="Proteomes" id="UP000780875"/>
    </source>
</evidence>
<keyword evidence="2" id="KW-0762">Sugar transport</keyword>
<protein>
    <submittedName>
        <fullName evidence="2">PTS sugar transporter subunit IIA</fullName>
    </submittedName>
</protein>
<name>A0ABS7UES0_9ACTN</name>
<accession>A0ABS7UES0</accession>
<dbReference type="CDD" id="cd00211">
    <property type="entry name" value="PTS_IIA_fru"/>
    <property type="match status" value="1"/>
</dbReference>
<dbReference type="Pfam" id="PF00359">
    <property type="entry name" value="PTS_EIIA_2"/>
    <property type="match status" value="1"/>
</dbReference>